<feature type="compositionally biased region" description="Basic and acidic residues" evidence="1">
    <location>
        <begin position="212"/>
        <end position="228"/>
    </location>
</feature>
<gene>
    <name evidence="2" type="ORF">Slati_3899400</name>
</gene>
<feature type="region of interest" description="Disordered" evidence="1">
    <location>
        <begin position="199"/>
        <end position="239"/>
    </location>
</feature>
<evidence type="ECO:0000313" key="2">
    <source>
        <dbReference type="EMBL" id="KAL0405855.1"/>
    </source>
</evidence>
<evidence type="ECO:0008006" key="3">
    <source>
        <dbReference type="Google" id="ProtNLM"/>
    </source>
</evidence>
<accession>A0AAW2TN65</accession>
<comment type="caution">
    <text evidence="2">The sequence shown here is derived from an EMBL/GenBank/DDBJ whole genome shotgun (WGS) entry which is preliminary data.</text>
</comment>
<name>A0AAW2TN65_9LAMI</name>
<organism evidence="2">
    <name type="scientific">Sesamum latifolium</name>
    <dbReference type="NCBI Taxonomy" id="2727402"/>
    <lineage>
        <taxon>Eukaryota</taxon>
        <taxon>Viridiplantae</taxon>
        <taxon>Streptophyta</taxon>
        <taxon>Embryophyta</taxon>
        <taxon>Tracheophyta</taxon>
        <taxon>Spermatophyta</taxon>
        <taxon>Magnoliopsida</taxon>
        <taxon>eudicotyledons</taxon>
        <taxon>Gunneridae</taxon>
        <taxon>Pentapetalae</taxon>
        <taxon>asterids</taxon>
        <taxon>lamiids</taxon>
        <taxon>Lamiales</taxon>
        <taxon>Pedaliaceae</taxon>
        <taxon>Sesamum</taxon>
    </lineage>
</organism>
<reference evidence="2" key="1">
    <citation type="submission" date="2020-06" db="EMBL/GenBank/DDBJ databases">
        <authorList>
            <person name="Li T."/>
            <person name="Hu X."/>
            <person name="Zhang T."/>
            <person name="Song X."/>
            <person name="Zhang H."/>
            <person name="Dai N."/>
            <person name="Sheng W."/>
            <person name="Hou X."/>
            <person name="Wei L."/>
        </authorList>
    </citation>
    <scope>NUCLEOTIDE SEQUENCE</scope>
    <source>
        <strain evidence="2">KEN1</strain>
        <tissue evidence="2">Leaf</tissue>
    </source>
</reference>
<dbReference type="AlphaFoldDB" id="A0AAW2TN65"/>
<dbReference type="EMBL" id="JACGWN010000014">
    <property type="protein sequence ID" value="KAL0405855.1"/>
    <property type="molecule type" value="Genomic_DNA"/>
</dbReference>
<sequence>MGNTLGGCFSNGRWVETIRVVGDLSVESSVLMGVATGWQLFARWVLPRAIQLYFTSSVHLGNVTGLRLSLHTRASSHSPTKTQPFLAETLPASVKVSNLSEYNSTGDPQEHLDKFYTKIDWYDLSDAAYRKKENEPLKDYVQRFVEAVHEVPHGNHELLACIMQQNLLPRRFKESIAGKPPTTMEDLLGRSQKYIRIEESNVSDPSVAIKRNSQEEEKESKKKEERKHNPTTGFTHYTP</sequence>
<reference evidence="2" key="2">
    <citation type="journal article" date="2024" name="Plant">
        <title>Genomic evolution and insights into agronomic trait innovations of Sesamum species.</title>
        <authorList>
            <person name="Miao H."/>
            <person name="Wang L."/>
            <person name="Qu L."/>
            <person name="Liu H."/>
            <person name="Sun Y."/>
            <person name="Le M."/>
            <person name="Wang Q."/>
            <person name="Wei S."/>
            <person name="Zheng Y."/>
            <person name="Lin W."/>
            <person name="Duan Y."/>
            <person name="Cao H."/>
            <person name="Xiong S."/>
            <person name="Wang X."/>
            <person name="Wei L."/>
            <person name="Li C."/>
            <person name="Ma Q."/>
            <person name="Ju M."/>
            <person name="Zhao R."/>
            <person name="Li G."/>
            <person name="Mu C."/>
            <person name="Tian Q."/>
            <person name="Mei H."/>
            <person name="Zhang T."/>
            <person name="Gao T."/>
            <person name="Zhang H."/>
        </authorList>
    </citation>
    <scope>NUCLEOTIDE SEQUENCE</scope>
    <source>
        <strain evidence="2">KEN1</strain>
    </source>
</reference>
<feature type="compositionally biased region" description="Polar residues" evidence="1">
    <location>
        <begin position="230"/>
        <end position="239"/>
    </location>
</feature>
<proteinExistence type="predicted"/>
<evidence type="ECO:0000256" key="1">
    <source>
        <dbReference type="SAM" id="MobiDB-lite"/>
    </source>
</evidence>
<protein>
    <recommendedName>
        <fullName evidence="3">Retrotransposon gag domain-containing protein</fullName>
    </recommendedName>
</protein>